<sequence length="81" mass="9365">MDQGNKVLSEADFGLEQEMFDDAVNYLRRDGYLKGLHYGDNRSQFFEGTAYLTKKGETYLSKNSTLSKTYKGLKEIRSWLP</sequence>
<organism evidence="1 2">
    <name type="scientific">Peribacillus muralis</name>
    <dbReference type="NCBI Taxonomy" id="264697"/>
    <lineage>
        <taxon>Bacteria</taxon>
        <taxon>Bacillati</taxon>
        <taxon>Bacillota</taxon>
        <taxon>Bacilli</taxon>
        <taxon>Bacillales</taxon>
        <taxon>Bacillaceae</taxon>
        <taxon>Peribacillus</taxon>
    </lineage>
</organism>
<dbReference type="SUPFAM" id="SSF46785">
    <property type="entry name" value="Winged helix' DNA-binding domain"/>
    <property type="match status" value="1"/>
</dbReference>
<evidence type="ECO:0000313" key="2">
    <source>
        <dbReference type="Proteomes" id="UP000077926"/>
    </source>
</evidence>
<dbReference type="EMBL" id="CP017080">
    <property type="protein sequence ID" value="AOH54521.1"/>
    <property type="molecule type" value="Genomic_DNA"/>
</dbReference>
<protein>
    <submittedName>
        <fullName evidence="1">Uncharacterized protein</fullName>
    </submittedName>
</protein>
<dbReference type="Proteomes" id="UP000077926">
    <property type="component" value="Chromosome"/>
</dbReference>
<proteinExistence type="predicted"/>
<keyword evidence="2" id="KW-1185">Reference proteome</keyword>
<dbReference type="Gene3D" id="1.10.10.10">
    <property type="entry name" value="Winged helix-like DNA-binding domain superfamily/Winged helix DNA-binding domain"/>
    <property type="match status" value="1"/>
</dbReference>
<dbReference type="InterPro" id="IPR036388">
    <property type="entry name" value="WH-like_DNA-bd_sf"/>
</dbReference>
<dbReference type="InterPro" id="IPR036390">
    <property type="entry name" value="WH_DNA-bd_sf"/>
</dbReference>
<dbReference type="Pfam" id="PF09639">
    <property type="entry name" value="YjcQ"/>
    <property type="match status" value="1"/>
</dbReference>
<dbReference type="AlphaFoldDB" id="A0A1B3XMU4"/>
<accession>A0A1B3XMU4</accession>
<dbReference type="InterPro" id="IPR018597">
    <property type="entry name" value="Phage_Tuc2009_YjcQ"/>
</dbReference>
<evidence type="ECO:0000313" key="1">
    <source>
        <dbReference type="EMBL" id="AOH54521.1"/>
    </source>
</evidence>
<reference evidence="1 2" key="1">
    <citation type="submission" date="2016-08" db="EMBL/GenBank/DDBJ databases">
        <title>Complete genome sequence of Bacillus muralis G25-68, a strain with toxicity to nematodes.</title>
        <authorList>
            <person name="Zheng Z."/>
        </authorList>
    </citation>
    <scope>NUCLEOTIDE SEQUENCE [LARGE SCALE GENOMIC DNA]</scope>
    <source>
        <strain evidence="1 2">G25-68</strain>
    </source>
</reference>
<dbReference type="RefSeq" id="WP_064465776.1">
    <property type="nucleotide sequence ID" value="NZ_CP017080.1"/>
</dbReference>
<gene>
    <name evidence="1" type="ORF">ABE28_009170</name>
</gene>
<dbReference type="KEGG" id="bmur:ABE28_009170"/>
<name>A0A1B3XMU4_9BACI</name>